<dbReference type="GO" id="GO:0003677">
    <property type="term" value="F:DNA binding"/>
    <property type="evidence" value="ECO:0007669"/>
    <property type="project" value="UniProtKB-KW"/>
</dbReference>
<proteinExistence type="predicted"/>
<dbReference type="SUPFAM" id="SSF47823">
    <property type="entry name" value="lambda integrase-like, N-terminal domain"/>
    <property type="match status" value="1"/>
</dbReference>
<reference evidence="3 4" key="1">
    <citation type="submission" date="2020-04" db="EMBL/GenBank/DDBJ databases">
        <title>Perkinsus olseni comparative genomics.</title>
        <authorList>
            <person name="Bogema D.R."/>
        </authorList>
    </citation>
    <scope>NUCLEOTIDE SEQUENCE [LARGE SCALE GENOMIC DNA]</scope>
    <source>
        <strain evidence="3">00978-12</strain>
    </source>
</reference>
<gene>
    <name evidence="3" type="ORF">FOZ60_008102</name>
</gene>
<dbReference type="Proteomes" id="UP000541610">
    <property type="component" value="Unassembled WGS sequence"/>
</dbReference>
<evidence type="ECO:0000313" key="4">
    <source>
        <dbReference type="Proteomes" id="UP000541610"/>
    </source>
</evidence>
<organism evidence="3 4">
    <name type="scientific">Perkinsus olseni</name>
    <name type="common">Perkinsus atlanticus</name>
    <dbReference type="NCBI Taxonomy" id="32597"/>
    <lineage>
        <taxon>Eukaryota</taxon>
        <taxon>Sar</taxon>
        <taxon>Alveolata</taxon>
        <taxon>Perkinsozoa</taxon>
        <taxon>Perkinsea</taxon>
        <taxon>Perkinsida</taxon>
        <taxon>Perkinsidae</taxon>
        <taxon>Perkinsus</taxon>
    </lineage>
</organism>
<dbReference type="Gene3D" id="1.10.443.10">
    <property type="entry name" value="Intergrase catalytic core"/>
    <property type="match status" value="1"/>
</dbReference>
<comment type="caution">
    <text evidence="3">The sequence shown here is derived from an EMBL/GenBank/DDBJ whole genome shotgun (WGS) entry which is preliminary data.</text>
</comment>
<dbReference type="InterPro" id="IPR010998">
    <property type="entry name" value="Integrase_recombinase_N"/>
</dbReference>
<feature type="region of interest" description="Disordered" evidence="2">
    <location>
        <begin position="24"/>
        <end position="83"/>
    </location>
</feature>
<keyword evidence="1" id="KW-0238">DNA-binding</keyword>
<accession>A0A7J6NK44</accession>
<feature type="compositionally biased region" description="Polar residues" evidence="2">
    <location>
        <begin position="65"/>
        <end position="76"/>
    </location>
</feature>
<protein>
    <submittedName>
        <fullName evidence="3">Uncharacterized protein</fullName>
    </submittedName>
</protein>
<evidence type="ECO:0000256" key="1">
    <source>
        <dbReference type="ARBA" id="ARBA00023125"/>
    </source>
</evidence>
<dbReference type="EMBL" id="JABANP010000321">
    <property type="protein sequence ID" value="KAF4684252.1"/>
    <property type="molecule type" value="Genomic_DNA"/>
</dbReference>
<evidence type="ECO:0000256" key="2">
    <source>
        <dbReference type="SAM" id="MobiDB-lite"/>
    </source>
</evidence>
<dbReference type="Gene3D" id="1.10.150.130">
    <property type="match status" value="1"/>
</dbReference>
<dbReference type="InterPro" id="IPR013762">
    <property type="entry name" value="Integrase-like_cat_sf"/>
</dbReference>
<dbReference type="AlphaFoldDB" id="A0A7J6NK44"/>
<evidence type="ECO:0000313" key="3">
    <source>
        <dbReference type="EMBL" id="KAF4684252.1"/>
    </source>
</evidence>
<feature type="compositionally biased region" description="Basic and acidic residues" evidence="2">
    <location>
        <begin position="41"/>
        <end position="60"/>
    </location>
</feature>
<name>A0A7J6NK44_PEROL</name>
<dbReference type="GO" id="GO:0006310">
    <property type="term" value="P:DNA recombination"/>
    <property type="evidence" value="ECO:0007669"/>
    <property type="project" value="InterPro"/>
</dbReference>
<dbReference type="GO" id="GO:0015074">
    <property type="term" value="P:DNA integration"/>
    <property type="evidence" value="ECO:0007669"/>
    <property type="project" value="InterPro"/>
</dbReference>
<sequence>MSSLLPRGPELAALFDQELRGAKRARVQGSSGNACGRTTMPKREPVRHHEARVIETEPPQHRIGCQSNAPASQRSGLQGEGNAVIQRQRSLRAVSERDTAMHLLHARAQSTNRCRATAINHYERFCRTQGTPSFPADPEALCGFIVALTQRGLMYETVKKYFDTVKVENRLWDPEKMTPLQKESIRLHLLASKRILRNRRRKRTVTLTKAQVELVSRSVPPSKRKESTTAYLLGVHALLRLKEVIALRKGDIEFIAGQAGAHYMRVNVSQSKTDQSASGQYVIVGCRQKEGFHCGDPACAMHRVQQHLAARPGPLHASLFDVTYRQLSYDIQTLVEIALSDQTEVVIGRVKYQPLVVRKITDMQALLQEAGKSVIPLIGIIASSAALLSPLPPVPTSAPWEFH</sequence>